<dbReference type="EMBL" id="KQ474075">
    <property type="protein sequence ID" value="KPV77081.1"/>
    <property type="molecule type" value="Genomic_DNA"/>
</dbReference>
<dbReference type="InterPro" id="IPR023179">
    <property type="entry name" value="GTP-bd_ortho_bundle_sf"/>
</dbReference>
<dbReference type="GO" id="GO:0005739">
    <property type="term" value="C:mitochondrion"/>
    <property type="evidence" value="ECO:0007669"/>
    <property type="project" value="TreeGrafter"/>
</dbReference>
<dbReference type="Pfam" id="PF01926">
    <property type="entry name" value="MMR_HSR1"/>
    <property type="match status" value="1"/>
</dbReference>
<evidence type="ECO:0000256" key="1">
    <source>
        <dbReference type="ARBA" id="ARBA00022741"/>
    </source>
</evidence>
<evidence type="ECO:0000259" key="3">
    <source>
        <dbReference type="Pfam" id="PF01926"/>
    </source>
</evidence>
<dbReference type="RefSeq" id="XP_018273130.1">
    <property type="nucleotide sequence ID" value="XM_018413208.1"/>
</dbReference>
<reference evidence="4 5" key="1">
    <citation type="journal article" date="2015" name="Front. Microbiol.">
        <title>Genome sequence of the plant growth promoting endophytic yeast Rhodotorula graminis WP1.</title>
        <authorList>
            <person name="Firrincieli A."/>
            <person name="Otillar R."/>
            <person name="Salamov A."/>
            <person name="Schmutz J."/>
            <person name="Khan Z."/>
            <person name="Redman R.S."/>
            <person name="Fleck N.D."/>
            <person name="Lindquist E."/>
            <person name="Grigoriev I.V."/>
            <person name="Doty S.L."/>
        </authorList>
    </citation>
    <scope>NUCLEOTIDE SEQUENCE [LARGE SCALE GENOMIC DNA]</scope>
    <source>
        <strain evidence="4 5">WP1</strain>
    </source>
</reference>
<sequence length="289" mass="31479">MREITYLVQSHSLDLVIETRDARLPLSSINPAFERLLAEQAGRSFGAAPGATGGMAKTKRLIVYNKADLAQDCFQEVRSLSLGMAKRPMEGPDDKINMLVAGMPNVGKSSILNALRRVGVKKGKAASTSSEPGHTRRLSTVIKIATSPPVYIYDTPGIMVPFLGRGVAGQEAALKLALTGGIKESLFEREVLGEYLLWRLRIRSEMRDEGWRDSDLLDRLSLPSSTSLADPTAFFTALAARLSAVRRGGHPDVDFAGRWLVQAFREGKLGRWTLDGLGRGGEAVDDARE</sequence>
<dbReference type="PANTHER" id="PTHR45782:SF4">
    <property type="entry name" value="MITOCHONDRIAL RIBOSOME-ASSOCIATED GTPASE 1"/>
    <property type="match status" value="1"/>
</dbReference>
<keyword evidence="2" id="KW-0342">GTP-binding</keyword>
<dbReference type="GO" id="GO:0005525">
    <property type="term" value="F:GTP binding"/>
    <property type="evidence" value="ECO:0007669"/>
    <property type="project" value="UniProtKB-KW"/>
</dbReference>
<dbReference type="GO" id="GO:0003924">
    <property type="term" value="F:GTPase activity"/>
    <property type="evidence" value="ECO:0007669"/>
    <property type="project" value="TreeGrafter"/>
</dbReference>
<accession>A0A194SCG2</accession>
<dbReference type="GeneID" id="28973657"/>
<name>A0A194SCG2_RHOGW</name>
<dbReference type="SUPFAM" id="SSF52540">
    <property type="entry name" value="P-loop containing nucleoside triphosphate hydrolases"/>
    <property type="match status" value="1"/>
</dbReference>
<protein>
    <recommendedName>
        <fullName evidence="3">G domain-containing protein</fullName>
    </recommendedName>
</protein>
<organism evidence="4 5">
    <name type="scientific">Rhodotorula graminis (strain WP1)</name>
    <dbReference type="NCBI Taxonomy" id="578459"/>
    <lineage>
        <taxon>Eukaryota</taxon>
        <taxon>Fungi</taxon>
        <taxon>Dikarya</taxon>
        <taxon>Basidiomycota</taxon>
        <taxon>Pucciniomycotina</taxon>
        <taxon>Microbotryomycetes</taxon>
        <taxon>Sporidiobolales</taxon>
        <taxon>Sporidiobolaceae</taxon>
        <taxon>Rhodotorula</taxon>
    </lineage>
</organism>
<feature type="domain" description="G" evidence="3">
    <location>
        <begin position="98"/>
        <end position="159"/>
    </location>
</feature>
<dbReference type="Gene3D" id="1.10.1580.10">
    <property type="match status" value="1"/>
</dbReference>
<dbReference type="InterPro" id="IPR006073">
    <property type="entry name" value="GTP-bd"/>
</dbReference>
<dbReference type="GO" id="GO:0032543">
    <property type="term" value="P:mitochondrial translation"/>
    <property type="evidence" value="ECO:0007669"/>
    <property type="project" value="TreeGrafter"/>
</dbReference>
<evidence type="ECO:0000313" key="4">
    <source>
        <dbReference type="EMBL" id="KPV77081.1"/>
    </source>
</evidence>
<gene>
    <name evidence="4" type="ORF">RHOBADRAFT_34556</name>
</gene>
<keyword evidence="1" id="KW-0547">Nucleotide-binding</keyword>
<dbReference type="STRING" id="578459.A0A194SCG2"/>
<dbReference type="Gene3D" id="3.40.50.300">
    <property type="entry name" value="P-loop containing nucleotide triphosphate hydrolases"/>
    <property type="match status" value="1"/>
</dbReference>
<dbReference type="PANTHER" id="PTHR45782">
    <property type="entry name" value="MITOCHONDRIAL RIBOSOME-ASSOCIATED GTPASE 1"/>
    <property type="match status" value="1"/>
</dbReference>
<dbReference type="InterPro" id="IPR027417">
    <property type="entry name" value="P-loop_NTPase"/>
</dbReference>
<evidence type="ECO:0000313" key="5">
    <source>
        <dbReference type="Proteomes" id="UP000053890"/>
    </source>
</evidence>
<evidence type="ECO:0000256" key="2">
    <source>
        <dbReference type="ARBA" id="ARBA00023134"/>
    </source>
</evidence>
<keyword evidence="5" id="KW-1185">Reference proteome</keyword>
<dbReference type="OrthoDB" id="269151at2759"/>
<dbReference type="Proteomes" id="UP000053890">
    <property type="component" value="Unassembled WGS sequence"/>
</dbReference>
<feature type="non-terminal residue" evidence="4">
    <location>
        <position position="289"/>
    </location>
</feature>
<dbReference type="AlphaFoldDB" id="A0A194SCG2"/>
<proteinExistence type="predicted"/>